<accession>A0A930VC98</accession>
<dbReference type="PANTHER" id="PTHR43072">
    <property type="entry name" value="N-ACETYLTRANSFERASE"/>
    <property type="match status" value="1"/>
</dbReference>
<dbReference type="CDD" id="cd04301">
    <property type="entry name" value="NAT_SF"/>
    <property type="match status" value="1"/>
</dbReference>
<dbReference type="Pfam" id="PF00583">
    <property type="entry name" value="Acetyltransf_1"/>
    <property type="match status" value="1"/>
</dbReference>
<feature type="domain" description="N-acetyltransferase" evidence="1">
    <location>
        <begin position="158"/>
        <end position="297"/>
    </location>
</feature>
<evidence type="ECO:0000313" key="2">
    <source>
        <dbReference type="EMBL" id="MBF4761931.1"/>
    </source>
</evidence>
<dbReference type="RefSeq" id="WP_194705108.1">
    <property type="nucleotide sequence ID" value="NZ_JADKPN010000001.1"/>
</dbReference>
<dbReference type="Proteomes" id="UP000640489">
    <property type="component" value="Unassembled WGS sequence"/>
</dbReference>
<reference evidence="2" key="1">
    <citation type="submission" date="2020-11" db="EMBL/GenBank/DDBJ databases">
        <title>Nocardioides sp. nov., isolated from Soil of Cynanchum wilfordii Hemsley rhizosphere.</title>
        <authorList>
            <person name="Lee J.-S."/>
            <person name="Suh M.K."/>
            <person name="Kim J.-S."/>
        </authorList>
    </citation>
    <scope>NUCLEOTIDE SEQUENCE</scope>
    <source>
        <strain evidence="2">KCTC 19275</strain>
    </source>
</reference>
<dbReference type="Gene3D" id="3.40.630.30">
    <property type="match status" value="1"/>
</dbReference>
<dbReference type="PROSITE" id="PS51186">
    <property type="entry name" value="GNAT"/>
    <property type="match status" value="1"/>
</dbReference>
<proteinExistence type="predicted"/>
<organism evidence="2 3">
    <name type="scientific">Nocardioides islandensis</name>
    <dbReference type="NCBI Taxonomy" id="433663"/>
    <lineage>
        <taxon>Bacteria</taxon>
        <taxon>Bacillati</taxon>
        <taxon>Actinomycetota</taxon>
        <taxon>Actinomycetes</taxon>
        <taxon>Propionibacteriales</taxon>
        <taxon>Nocardioidaceae</taxon>
        <taxon>Nocardioides</taxon>
    </lineage>
</organism>
<comment type="caution">
    <text evidence="2">The sequence shown here is derived from an EMBL/GenBank/DDBJ whole genome shotgun (WGS) entry which is preliminary data.</text>
</comment>
<dbReference type="SUPFAM" id="SSF55729">
    <property type="entry name" value="Acyl-CoA N-acyltransferases (Nat)"/>
    <property type="match status" value="1"/>
</dbReference>
<dbReference type="EMBL" id="JADKPN010000001">
    <property type="protein sequence ID" value="MBF4761931.1"/>
    <property type="molecule type" value="Genomic_DNA"/>
</dbReference>
<protein>
    <submittedName>
        <fullName evidence="2">GNAT family N-acetyltransferase</fullName>
    </submittedName>
</protein>
<keyword evidence="3" id="KW-1185">Reference proteome</keyword>
<dbReference type="InterPro" id="IPR000182">
    <property type="entry name" value="GNAT_dom"/>
</dbReference>
<dbReference type="AlphaFoldDB" id="A0A930VC98"/>
<dbReference type="InterPro" id="IPR016181">
    <property type="entry name" value="Acyl_CoA_acyltransferase"/>
</dbReference>
<evidence type="ECO:0000313" key="3">
    <source>
        <dbReference type="Proteomes" id="UP000640489"/>
    </source>
</evidence>
<evidence type="ECO:0000259" key="1">
    <source>
        <dbReference type="PROSITE" id="PS51186"/>
    </source>
</evidence>
<dbReference type="GO" id="GO:0016747">
    <property type="term" value="F:acyltransferase activity, transferring groups other than amino-acyl groups"/>
    <property type="evidence" value="ECO:0007669"/>
    <property type="project" value="InterPro"/>
</dbReference>
<sequence>MITGVEPDELDRALDLIAGEQASLARGTTMLGDTRDGVAAELADLSPSWASTVRVARSGGDFLGASLLEHDEEAGRAWVFGPWVTGADDAAWERWAGPLLDAALDQVPAGIDRVEMGGDVTNVRMAALAASRGWETSEVSHVFAATASAASSWPPPGDGIRVANAADRDEIRPLHEAEFPATYASVERLLPDEPDGKFHVLVAEDDRGRFLGYAAGRVQPDGDGYLDYLAVSDAARGRGTGRDLLAAVSRWLVEAAPHANVNLTVQDHRTPARRLYESLGFTLELSMVGYSRPPKSG</sequence>
<name>A0A930VC98_9ACTN</name>
<gene>
    <name evidence="2" type="ORF">ISU07_02220</name>
</gene>